<dbReference type="Gene3D" id="2.60.40.1190">
    <property type="match status" value="1"/>
</dbReference>
<comment type="caution">
    <text evidence="7">The sequence shown here is derived from an EMBL/GenBank/DDBJ whole genome shotgun (WGS) entry which is preliminary data.</text>
</comment>
<sequence>MRHSLLIAGLLVTALLLFGCGSDKPSEPVTPKPQRIVVTQGTAAPSMDNPEATVWNGITPTAVDLSTTLAPTPAVAGVTAIADSVYVQALTFHDTLYLRVRWADNSHSVWRGAYTVRDTSDSLAGQPVTYFNAPDSVGRQEDQLWVLFAGLASGDWDGLNWRALTTDSTFLAEGINLHRATTSDPWDQVKDEGTLEVYRANKDLINAGYPAYFHEDTSSYHGYTLFENDNLRTLDFFIRGWDLGQTVPYYILDSTKFRLPAATRGSRWDTRTISDYAPLGAERPEYTVVLCRPMNTGYTDDVVLTDSVKTKIGVFDNQMDINVGGTGRGFTKEFWLIF</sequence>
<dbReference type="InterPro" id="IPR019020">
    <property type="entry name" value="Cyt-c552/DMSO_Rdtase_haem-bd"/>
</dbReference>
<evidence type="ECO:0000256" key="1">
    <source>
        <dbReference type="ARBA" id="ARBA00022448"/>
    </source>
</evidence>
<keyword evidence="5" id="KW-0408">Iron</keyword>
<name>A0A855X672_9BACT</name>
<keyword evidence="3" id="KW-0479">Metal-binding</keyword>
<evidence type="ECO:0000313" key="8">
    <source>
        <dbReference type="Proteomes" id="UP000250918"/>
    </source>
</evidence>
<keyword evidence="4" id="KW-0249">Electron transport</keyword>
<accession>A0A855X672</accession>
<protein>
    <recommendedName>
        <fullName evidence="6">Cytochrome c-552/DMSO reductase-like haem-binding domain-containing protein</fullName>
    </recommendedName>
</protein>
<evidence type="ECO:0000256" key="2">
    <source>
        <dbReference type="ARBA" id="ARBA00022617"/>
    </source>
</evidence>
<dbReference type="AlphaFoldDB" id="A0A855X672"/>
<feature type="domain" description="Cytochrome c-552/DMSO reductase-like haem-binding" evidence="6">
    <location>
        <begin position="53"/>
        <end position="317"/>
    </location>
</feature>
<dbReference type="Pfam" id="PF09459">
    <property type="entry name" value="EB_dh"/>
    <property type="match status" value="1"/>
</dbReference>
<evidence type="ECO:0000256" key="5">
    <source>
        <dbReference type="ARBA" id="ARBA00023004"/>
    </source>
</evidence>
<reference evidence="7 8" key="1">
    <citation type="journal article" date="2018" name="ISME J.">
        <title>A methanotrophic archaeon couples anaerobic oxidation of methane to Fe(III) reduction.</title>
        <authorList>
            <person name="Cai C."/>
            <person name="Leu A.O."/>
            <person name="Xie G.J."/>
            <person name="Guo J."/>
            <person name="Feng Y."/>
            <person name="Zhao J.X."/>
            <person name="Tyson G.W."/>
            <person name="Yuan Z."/>
            <person name="Hu S."/>
        </authorList>
    </citation>
    <scope>NUCLEOTIDE SEQUENCE [LARGE SCALE GENOMIC DNA]</scope>
    <source>
        <strain evidence="7">FeB_12</strain>
    </source>
</reference>
<evidence type="ECO:0000313" key="7">
    <source>
        <dbReference type="EMBL" id="PWB71479.1"/>
    </source>
</evidence>
<dbReference type="PROSITE" id="PS51257">
    <property type="entry name" value="PROKAR_LIPOPROTEIN"/>
    <property type="match status" value="1"/>
</dbReference>
<organism evidence="7 8">
    <name type="scientific">candidate division GN15 bacterium</name>
    <dbReference type="NCBI Taxonomy" id="2072418"/>
    <lineage>
        <taxon>Bacteria</taxon>
        <taxon>candidate division GN15</taxon>
    </lineage>
</organism>
<evidence type="ECO:0000259" key="6">
    <source>
        <dbReference type="Pfam" id="PF09459"/>
    </source>
</evidence>
<proteinExistence type="predicted"/>
<dbReference type="Proteomes" id="UP000250918">
    <property type="component" value="Unassembled WGS sequence"/>
</dbReference>
<evidence type="ECO:0000256" key="4">
    <source>
        <dbReference type="ARBA" id="ARBA00022982"/>
    </source>
</evidence>
<dbReference type="EMBL" id="PQAP01000114">
    <property type="protein sequence ID" value="PWB71479.1"/>
    <property type="molecule type" value="Genomic_DNA"/>
</dbReference>
<keyword evidence="1" id="KW-0813">Transport</keyword>
<evidence type="ECO:0000256" key="3">
    <source>
        <dbReference type="ARBA" id="ARBA00022723"/>
    </source>
</evidence>
<keyword evidence="2" id="KW-0349">Heme</keyword>
<gene>
    <name evidence="7" type="ORF">C3F09_07880</name>
</gene>